<dbReference type="AlphaFoldDB" id="A0A540W7M9"/>
<protein>
    <recommendedName>
        <fullName evidence="2">DUF1023 domain-containing protein</fullName>
    </recommendedName>
</protein>
<dbReference type="Gene3D" id="1.10.287.1060">
    <property type="entry name" value="ESAT-6-like"/>
    <property type="match status" value="1"/>
</dbReference>
<dbReference type="Pfam" id="PF06259">
    <property type="entry name" value="Abhydrolase_8"/>
    <property type="match status" value="1"/>
</dbReference>
<dbReference type="InterPro" id="IPR010427">
    <property type="entry name" value="DUF1023"/>
</dbReference>
<accession>A0A540W7M9</accession>
<dbReference type="RefSeq" id="WP_141635477.1">
    <property type="nucleotide sequence ID" value="NZ_VIGB01000003.1"/>
</dbReference>
<organism evidence="3 4">
    <name type="scientific">Kitasatospora acidiphila</name>
    <dbReference type="NCBI Taxonomy" id="2567942"/>
    <lineage>
        <taxon>Bacteria</taxon>
        <taxon>Bacillati</taxon>
        <taxon>Actinomycetota</taxon>
        <taxon>Actinomycetes</taxon>
        <taxon>Kitasatosporales</taxon>
        <taxon>Streptomycetaceae</taxon>
        <taxon>Kitasatospora</taxon>
    </lineage>
</organism>
<dbReference type="InterPro" id="IPR029058">
    <property type="entry name" value="AB_hydrolase_fold"/>
</dbReference>
<feature type="compositionally biased region" description="Low complexity" evidence="1">
    <location>
        <begin position="627"/>
        <end position="637"/>
    </location>
</feature>
<proteinExistence type="predicted"/>
<dbReference type="Proteomes" id="UP000319103">
    <property type="component" value="Unassembled WGS sequence"/>
</dbReference>
<keyword evidence="4" id="KW-1185">Reference proteome</keyword>
<reference evidence="3 4" key="1">
    <citation type="submission" date="2019-06" db="EMBL/GenBank/DDBJ databases">
        <title>Description of Kitasatospora acidophila sp. nov. isolated from pine grove soil, and reclassification of Streptomyces novaecaesareae to Kitasatospora novaeceasareae comb. nov.</title>
        <authorList>
            <person name="Kim M.J."/>
        </authorList>
    </citation>
    <scope>NUCLEOTIDE SEQUENCE [LARGE SCALE GENOMIC DNA]</scope>
    <source>
        <strain evidence="3 4">MMS16-CNU292</strain>
    </source>
</reference>
<evidence type="ECO:0000259" key="2">
    <source>
        <dbReference type="Pfam" id="PF06259"/>
    </source>
</evidence>
<feature type="region of interest" description="Disordered" evidence="1">
    <location>
        <begin position="555"/>
        <end position="637"/>
    </location>
</feature>
<comment type="caution">
    <text evidence="3">The sequence shown here is derived from an EMBL/GenBank/DDBJ whole genome shotgun (WGS) entry which is preliminary data.</text>
</comment>
<gene>
    <name evidence="3" type="ORF">E6W39_25200</name>
</gene>
<feature type="region of interest" description="Disordered" evidence="1">
    <location>
        <begin position="509"/>
        <end position="541"/>
    </location>
</feature>
<dbReference type="SUPFAM" id="SSF53474">
    <property type="entry name" value="alpha/beta-Hydrolases"/>
    <property type="match status" value="1"/>
</dbReference>
<evidence type="ECO:0000313" key="3">
    <source>
        <dbReference type="EMBL" id="TQF04927.1"/>
    </source>
</evidence>
<sequence>MSTPYSLLLAFDPQPLHDAAKNWRGLAQAVQAATTQQRAKVHAPLLNSWKGNDAQAAFAFMENTEEQFGLVQSNAEGAAVVMDTIADRIYQAQTNLTNAVQRAQQAGLTVGDDGTIQQPPRTGMDHHDPDAEAAYQALDNTRGDIQGRINTALKDAQDASDQGAKALGDLHPDFLTQNTPYALDVASGNASNALAEINYTGAMPDGKDPQQNATWWKGLTPDQQQAYISLYPSAVGAMDGLPTVARDEANRLVLDRKIDEARYDTGIAYGSADAQARLNSLENIREKLDANSGNDEMHQVYLLGIDPDAHNGRAIVAAGNPDYAQNTAVFVPGMNTNLAGVPDQVNRMKQLQGVAEQEASPGDKTAVISWLGYEAPSDLAVTSTHNAEAGAADLRRFTQGIRVAQSPYECSHLTVMGHSYGTTVVGAAASADGGLHADDIIALASPGMDVDHASDLNIDPNHVWIGTARDDPAQEVDGALGAQPVYQDFGGSGSSSTPMGMTVTGATAVRAWRTRPGSSLASHLGRPRHRDHDEAAPPVGCHPLDRLPWSLHEQPVGQGCSAARQVEERRPGRGTADDRASGAGRRHPDHPWPRQGAVHPLRRSQRRDGAGRPLRPDVLRLQRRPARAASGGRSQGS</sequence>
<dbReference type="OrthoDB" id="5969911at2"/>
<name>A0A540W7M9_9ACTN</name>
<dbReference type="EMBL" id="VIGB01000003">
    <property type="protein sequence ID" value="TQF04927.1"/>
    <property type="molecule type" value="Genomic_DNA"/>
</dbReference>
<feature type="compositionally biased region" description="Basic and acidic residues" evidence="1">
    <location>
        <begin position="606"/>
        <end position="620"/>
    </location>
</feature>
<feature type="domain" description="DUF1023" evidence="2">
    <location>
        <begin position="309"/>
        <end position="476"/>
    </location>
</feature>
<evidence type="ECO:0000256" key="1">
    <source>
        <dbReference type="SAM" id="MobiDB-lite"/>
    </source>
</evidence>
<evidence type="ECO:0000313" key="4">
    <source>
        <dbReference type="Proteomes" id="UP000319103"/>
    </source>
</evidence>
<feature type="compositionally biased region" description="Basic and acidic residues" evidence="1">
    <location>
        <begin position="565"/>
        <end position="580"/>
    </location>
</feature>